<gene>
    <name evidence="2" type="ORF">AVDCRST_MAG53-600</name>
</gene>
<accession>A0A6J4RQC6</accession>
<evidence type="ECO:0000256" key="1">
    <source>
        <dbReference type="SAM" id="MobiDB-lite"/>
    </source>
</evidence>
<organism evidence="2">
    <name type="scientific">uncultured Solirubrobacteraceae bacterium</name>
    <dbReference type="NCBI Taxonomy" id="1162706"/>
    <lineage>
        <taxon>Bacteria</taxon>
        <taxon>Bacillati</taxon>
        <taxon>Actinomycetota</taxon>
        <taxon>Thermoleophilia</taxon>
        <taxon>Solirubrobacterales</taxon>
        <taxon>Solirubrobacteraceae</taxon>
        <taxon>environmental samples</taxon>
    </lineage>
</organism>
<evidence type="ECO:0000313" key="2">
    <source>
        <dbReference type="EMBL" id="CAA9478406.1"/>
    </source>
</evidence>
<dbReference type="Gene3D" id="3.40.50.150">
    <property type="entry name" value="Vaccinia Virus protein VP39"/>
    <property type="match status" value="1"/>
</dbReference>
<dbReference type="Pfam" id="PF13578">
    <property type="entry name" value="Methyltransf_24"/>
    <property type="match status" value="1"/>
</dbReference>
<dbReference type="EMBL" id="CADCVR010000019">
    <property type="protein sequence ID" value="CAA9478406.1"/>
    <property type="molecule type" value="Genomic_DNA"/>
</dbReference>
<sequence length="252" mass="27027">MSDMAPMPNPGPAPDPPVEPTVSGATSGEPRAPSGFVTQPGPADLHAWHVLRPLLDGRPYLPFSPGAMRAGGLVYVCNLIVHRAPRQVVECGAGVSTVVLARLLAERGTGRLTALEHDPGWAERVEELIAREELAHVARVVLAPLDPSGWYDASGVARLPEAVDLLVVDGPPADRAEIALARHPALATLEPRLAADALVILDDVGRAGEQEVLARWEREHLWDFERLEDEAIAVGTRRPGRLRTASRSSQVP</sequence>
<reference evidence="2" key="1">
    <citation type="submission" date="2020-02" db="EMBL/GenBank/DDBJ databases">
        <authorList>
            <person name="Meier V. D."/>
        </authorList>
    </citation>
    <scope>NUCLEOTIDE SEQUENCE</scope>
    <source>
        <strain evidence="2">AVDCRST_MAG53</strain>
    </source>
</reference>
<dbReference type="SUPFAM" id="SSF53335">
    <property type="entry name" value="S-adenosyl-L-methionine-dependent methyltransferases"/>
    <property type="match status" value="1"/>
</dbReference>
<dbReference type="AlphaFoldDB" id="A0A6J4RQC6"/>
<dbReference type="InterPro" id="IPR029063">
    <property type="entry name" value="SAM-dependent_MTases_sf"/>
</dbReference>
<name>A0A6J4RQC6_9ACTN</name>
<feature type="compositionally biased region" description="Pro residues" evidence="1">
    <location>
        <begin position="7"/>
        <end position="19"/>
    </location>
</feature>
<proteinExistence type="predicted"/>
<feature type="region of interest" description="Disordered" evidence="1">
    <location>
        <begin position="1"/>
        <end position="40"/>
    </location>
</feature>
<protein>
    <submittedName>
        <fullName evidence="2">Uncharacterized protein</fullName>
    </submittedName>
</protein>